<dbReference type="SUPFAM" id="SSF50715">
    <property type="entry name" value="Ribosomal protein L25-like"/>
    <property type="match status" value="1"/>
</dbReference>
<protein>
    <recommendedName>
        <fullName evidence="5">Large ribosomal subunit protein bL25</fullName>
    </recommendedName>
    <alternativeName>
        <fullName evidence="5">General stress protein CTC</fullName>
    </alternativeName>
</protein>
<dbReference type="GO" id="GO:0006412">
    <property type="term" value="P:translation"/>
    <property type="evidence" value="ECO:0007669"/>
    <property type="project" value="UniProtKB-UniRule"/>
</dbReference>
<comment type="subunit">
    <text evidence="5">Part of the 50S ribosomal subunit; part of the 5S rRNA/L5/L18/L25 subcomplex. Contacts the 5S rRNA. Binds to the 5S rRNA independently of L5 and L18.</text>
</comment>
<dbReference type="InterPro" id="IPR011035">
    <property type="entry name" value="Ribosomal_bL25/Gln-tRNA_synth"/>
</dbReference>
<dbReference type="Pfam" id="PF01386">
    <property type="entry name" value="Ribosomal_L25p"/>
    <property type="match status" value="1"/>
</dbReference>
<evidence type="ECO:0000256" key="1">
    <source>
        <dbReference type="ARBA" id="ARBA00022730"/>
    </source>
</evidence>
<dbReference type="EMBL" id="MFQH01000001">
    <property type="protein sequence ID" value="OGH78842.1"/>
    <property type="molecule type" value="Genomic_DNA"/>
</dbReference>
<evidence type="ECO:0000259" key="7">
    <source>
        <dbReference type="Pfam" id="PF01386"/>
    </source>
</evidence>
<evidence type="ECO:0000256" key="3">
    <source>
        <dbReference type="ARBA" id="ARBA00022980"/>
    </source>
</evidence>
<dbReference type="Proteomes" id="UP000177040">
    <property type="component" value="Unassembled WGS sequence"/>
</dbReference>
<keyword evidence="2 5" id="KW-0694">RNA-binding</keyword>
<feature type="domain" description="Large ribosomal subunit protein bL25 L25" evidence="7">
    <location>
        <begin position="5"/>
        <end position="90"/>
    </location>
</feature>
<comment type="caution">
    <text evidence="9">The sequence shown here is derived from an EMBL/GenBank/DDBJ whole genome shotgun (WGS) entry which is preliminary data.</text>
</comment>
<dbReference type="Pfam" id="PF14693">
    <property type="entry name" value="Ribosomal_TL5_C"/>
    <property type="match status" value="1"/>
</dbReference>
<dbReference type="GO" id="GO:0022625">
    <property type="term" value="C:cytosolic large ribosomal subunit"/>
    <property type="evidence" value="ECO:0007669"/>
    <property type="project" value="TreeGrafter"/>
</dbReference>
<feature type="region of interest" description="Disordered" evidence="6">
    <location>
        <begin position="206"/>
        <end position="226"/>
    </location>
</feature>
<name>A0A1F6N4N4_9BACT</name>
<dbReference type="AlphaFoldDB" id="A0A1F6N4N4"/>
<dbReference type="Gene3D" id="2.40.240.10">
    <property type="entry name" value="Ribosomal Protein L25, Chain P"/>
    <property type="match status" value="1"/>
</dbReference>
<dbReference type="GO" id="GO:0003735">
    <property type="term" value="F:structural constituent of ribosome"/>
    <property type="evidence" value="ECO:0007669"/>
    <property type="project" value="InterPro"/>
</dbReference>
<dbReference type="InterPro" id="IPR001021">
    <property type="entry name" value="Ribosomal_bL25_long"/>
</dbReference>
<dbReference type="PANTHER" id="PTHR33284:SF1">
    <property type="entry name" value="RIBOSOMAL PROTEIN L25_GLN-TRNA SYNTHETASE, ANTI-CODON-BINDING DOMAIN-CONTAINING PROTEIN"/>
    <property type="match status" value="1"/>
</dbReference>
<dbReference type="GO" id="GO:0008097">
    <property type="term" value="F:5S rRNA binding"/>
    <property type="evidence" value="ECO:0007669"/>
    <property type="project" value="InterPro"/>
</dbReference>
<dbReference type="Gene3D" id="2.170.120.20">
    <property type="entry name" value="Ribosomal protein L25, beta domain"/>
    <property type="match status" value="1"/>
</dbReference>
<evidence type="ECO:0000256" key="4">
    <source>
        <dbReference type="ARBA" id="ARBA00023274"/>
    </source>
</evidence>
<evidence type="ECO:0000256" key="2">
    <source>
        <dbReference type="ARBA" id="ARBA00022884"/>
    </source>
</evidence>
<dbReference type="HAMAP" id="MF_01334">
    <property type="entry name" value="Ribosomal_bL25_CTC"/>
    <property type="match status" value="1"/>
</dbReference>
<comment type="similarity">
    <text evidence="5">Belongs to the bacterial ribosomal protein bL25 family. CTC subfamily.</text>
</comment>
<dbReference type="InterPro" id="IPR037121">
    <property type="entry name" value="Ribosomal_bL25_C"/>
</dbReference>
<dbReference type="InterPro" id="IPR020930">
    <property type="entry name" value="Ribosomal_uL5_bac-type"/>
</dbReference>
<evidence type="ECO:0000313" key="10">
    <source>
        <dbReference type="Proteomes" id="UP000177040"/>
    </source>
</evidence>
<evidence type="ECO:0000256" key="5">
    <source>
        <dbReference type="HAMAP-Rule" id="MF_01334"/>
    </source>
</evidence>
<dbReference type="InterPro" id="IPR020056">
    <property type="entry name" value="Rbsml_bL25/Gln-tRNA_synth_N"/>
</dbReference>
<feature type="compositionally biased region" description="Low complexity" evidence="6">
    <location>
        <begin position="216"/>
        <end position="226"/>
    </location>
</feature>
<dbReference type="PANTHER" id="PTHR33284">
    <property type="entry name" value="RIBOSOMAL PROTEIN L25/GLN-TRNA SYNTHETASE, ANTI-CODON-BINDING DOMAIN-CONTAINING PROTEIN"/>
    <property type="match status" value="1"/>
</dbReference>
<feature type="domain" description="Large ribosomal subunit protein bL25 beta" evidence="8">
    <location>
        <begin position="99"/>
        <end position="182"/>
    </location>
</feature>
<gene>
    <name evidence="5" type="primary">rplY</name>
    <name evidence="5" type="synonym">ctc</name>
    <name evidence="9" type="ORF">A2983_00720</name>
</gene>
<accession>A0A1F6N4N4</accession>
<sequence>MSFSLNAKTRVGGKPNEVRSLGEIPAVVYGGDRPAETVVSVLTTEFTRLYNQTGESTLIDFSIDGAAPVKVLVQAVQLDPVKSLPVHIDFRQINMNKSMEVDVELNFVGEAPAVKDLAGTLTKNLDSVTVTCLPKDLVSELTVDLSLLKTFDDSIRVKDLVAPIGITIETDPEQTIAKVTPPLSEEELKALEEPVAVDLTAIEVEKKGKKEEDGAEATATEPAKKE</sequence>
<dbReference type="InterPro" id="IPR020057">
    <property type="entry name" value="Ribosomal_bL25_b-dom"/>
</dbReference>
<reference evidence="9 10" key="1">
    <citation type="journal article" date="2016" name="Nat. Commun.">
        <title>Thousands of microbial genomes shed light on interconnected biogeochemical processes in an aquifer system.</title>
        <authorList>
            <person name="Anantharaman K."/>
            <person name="Brown C.T."/>
            <person name="Hug L.A."/>
            <person name="Sharon I."/>
            <person name="Castelle C.J."/>
            <person name="Probst A.J."/>
            <person name="Thomas B.C."/>
            <person name="Singh A."/>
            <person name="Wilkins M.J."/>
            <person name="Karaoz U."/>
            <person name="Brodie E.L."/>
            <person name="Williams K.H."/>
            <person name="Hubbard S.S."/>
            <person name="Banfield J.F."/>
        </authorList>
    </citation>
    <scope>NUCLEOTIDE SEQUENCE [LARGE SCALE GENOMIC DNA]</scope>
</reference>
<dbReference type="NCBIfam" id="TIGR00731">
    <property type="entry name" value="bL25_bact_ctc"/>
    <property type="match status" value="1"/>
</dbReference>
<proteinExistence type="inferred from homology"/>
<evidence type="ECO:0000256" key="6">
    <source>
        <dbReference type="SAM" id="MobiDB-lite"/>
    </source>
</evidence>
<dbReference type="InterPro" id="IPR029751">
    <property type="entry name" value="Ribosomal_L25_dom"/>
</dbReference>
<keyword evidence="3 5" id="KW-0689">Ribosomal protein</keyword>
<evidence type="ECO:0000259" key="8">
    <source>
        <dbReference type="Pfam" id="PF14693"/>
    </source>
</evidence>
<organism evidence="9 10">
    <name type="scientific">Candidatus Magasanikbacteria bacterium RIFCSPLOWO2_01_FULL_40_15</name>
    <dbReference type="NCBI Taxonomy" id="1798686"/>
    <lineage>
        <taxon>Bacteria</taxon>
        <taxon>Candidatus Magasanikiibacteriota</taxon>
    </lineage>
</organism>
<keyword evidence="4 5" id="KW-0687">Ribonucleoprotein</keyword>
<dbReference type="CDD" id="cd00495">
    <property type="entry name" value="Ribosomal_L25_TL5_CTC"/>
    <property type="match status" value="1"/>
</dbReference>
<comment type="function">
    <text evidence="5">This is one of the proteins that binds to the 5S RNA in the ribosome where it forms part of the central protuberance.</text>
</comment>
<keyword evidence="1 5" id="KW-0699">rRNA-binding</keyword>
<evidence type="ECO:0000313" key="9">
    <source>
        <dbReference type="EMBL" id="OGH78842.1"/>
    </source>
</evidence>